<sequence>MISRCQENDNAHYGRNKCFILRLPIELQTQIFTECASRPYGQIMDARAAPQVFLLVCKYWRDLAYATSSLWSSFELHFGTWPLNFEDPEGDAPILSRMKLWLRRSGNYPLTVKLHYKPSMSASRDETSRFPTEALTLLMQHCTRWREIELLMPNSCLTPLIRPATELDFPLLSSLILNPLPSIHSESLDFRNFSSSNCGRLTSLHTNFEAGRVLTLDECGIILAQHPNLISCTLYAQCIFDGSSQAAGSADKFILPALSEFHLMVHSNSGYAPETLLSPEAALTTFLGRLELSVLNVLHIEWLLDGNRALWTTSHPSFVSFLETLEPTLEILSLGYLPLSDEQLIDCLRAVPYLTSVELLFSLGEEPEGPAITDKLLRALTLNTKSVKSARLLPMLRSLTLQCQGDGCSEQEIVRFLASRAEEELQALQVLKFHTQVPILRNDTLQSRWSESSIKLIEVCGKD</sequence>
<evidence type="ECO:0000313" key="1">
    <source>
        <dbReference type="EMBL" id="KAJ4000515.1"/>
    </source>
</evidence>
<gene>
    <name evidence="1" type="ORF">F5050DRAFT_436175</name>
</gene>
<organism evidence="1 2">
    <name type="scientific">Lentinula boryana</name>
    <dbReference type="NCBI Taxonomy" id="40481"/>
    <lineage>
        <taxon>Eukaryota</taxon>
        <taxon>Fungi</taxon>
        <taxon>Dikarya</taxon>
        <taxon>Basidiomycota</taxon>
        <taxon>Agaricomycotina</taxon>
        <taxon>Agaricomycetes</taxon>
        <taxon>Agaricomycetidae</taxon>
        <taxon>Agaricales</taxon>
        <taxon>Marasmiineae</taxon>
        <taxon>Omphalotaceae</taxon>
        <taxon>Lentinula</taxon>
    </lineage>
</organism>
<dbReference type="EMBL" id="MU790520">
    <property type="protein sequence ID" value="KAJ4000515.1"/>
    <property type="molecule type" value="Genomic_DNA"/>
</dbReference>
<name>A0ABQ8QPU0_9AGAR</name>
<reference evidence="1" key="1">
    <citation type="submission" date="2022-08" db="EMBL/GenBank/DDBJ databases">
        <authorList>
            <consortium name="DOE Joint Genome Institute"/>
            <person name="Min B."/>
            <person name="Riley R."/>
            <person name="Sierra-Patev S."/>
            <person name="Naranjo-Ortiz M."/>
            <person name="Looney B."/>
            <person name="Konkel Z."/>
            <person name="Slot J.C."/>
            <person name="Sakamoto Y."/>
            <person name="Steenwyk J.L."/>
            <person name="Rokas A."/>
            <person name="Carro J."/>
            <person name="Camarero S."/>
            <person name="Ferreira P."/>
            <person name="Molpeceres G."/>
            <person name="Ruiz-Duenas F.J."/>
            <person name="Serrano A."/>
            <person name="Henrissat B."/>
            <person name="Drula E."/>
            <person name="Hughes K.W."/>
            <person name="Mata J.L."/>
            <person name="Ishikawa N.K."/>
            <person name="Vargas-Isla R."/>
            <person name="Ushijima S."/>
            <person name="Smith C.A."/>
            <person name="Ahrendt S."/>
            <person name="Andreopoulos W."/>
            <person name="He G."/>
            <person name="Labutti K."/>
            <person name="Lipzen A."/>
            <person name="Ng V."/>
            <person name="Sandor L."/>
            <person name="Barry K."/>
            <person name="Martinez A.T."/>
            <person name="Xiao Y."/>
            <person name="Gibbons J.G."/>
            <person name="Terashima K."/>
            <person name="Hibbett D.S."/>
            <person name="Grigoriev I.V."/>
        </authorList>
    </citation>
    <scope>NUCLEOTIDE SEQUENCE</scope>
    <source>
        <strain evidence="1">TFB10827</strain>
    </source>
</reference>
<proteinExistence type="predicted"/>
<protein>
    <recommendedName>
        <fullName evidence="3">F-box domain-containing protein</fullName>
    </recommendedName>
</protein>
<evidence type="ECO:0008006" key="3">
    <source>
        <dbReference type="Google" id="ProtNLM"/>
    </source>
</evidence>
<evidence type="ECO:0000313" key="2">
    <source>
        <dbReference type="Proteomes" id="UP001163828"/>
    </source>
</evidence>
<comment type="caution">
    <text evidence="1">The sequence shown here is derived from an EMBL/GenBank/DDBJ whole genome shotgun (WGS) entry which is preliminary data.</text>
</comment>
<dbReference type="Proteomes" id="UP001163828">
    <property type="component" value="Unassembled WGS sequence"/>
</dbReference>
<accession>A0ABQ8QPU0</accession>
<keyword evidence="2" id="KW-1185">Reference proteome</keyword>